<protein>
    <recommendedName>
        <fullName evidence="2">Retrotransposon Copia-like N-terminal domain-containing protein</fullName>
    </recommendedName>
</protein>
<dbReference type="PANTHER" id="PTHR37610">
    <property type="entry name" value="CCHC-TYPE DOMAIN-CONTAINING PROTEIN"/>
    <property type="match status" value="1"/>
</dbReference>
<sequence>MALQINPIDNSSSPYYLHPSDHAGLRIIYETFTGENFGAWKKSVTMAMAVKNKMGFLDGSFAQPTTDNSMYSHWYRINALLLSWLIYSISPTLRTTFLSFINAKDLWDEVQLRYGKIDGPRLFQLEKTLGNLCQGSRTITDYYNSFKEIWDEYCNFRIIPSCTCGHCTCNISETTLSGIYSILLQEESQRTLQNSISFTNSFSDSSVSEKLNNDATAFYVKNFKKKSSIICNHCGYQGHSSDKCFQLIGYPTNWKDPKGQILAPGFKPNLNSNKNHHANLAANSTEPDLTPTHYTESAPPSNNTNSATTEFCDPNLYEKFLQFIQAQQPKTASVNAVTIASEDGLNSSNNASQFLGKHFALASFTSSKWILDTGASDHMIYDASLYTTPTKDVSINIQLPTGNYISATKIGNITLNPNLTLYNVYMFLTLLSTLFLFPV</sequence>
<reference evidence="3" key="1">
    <citation type="submission" date="2022-07" db="EMBL/GenBank/DDBJ databases">
        <authorList>
            <person name="Macas J."/>
            <person name="Novak P."/>
            <person name="Neumann P."/>
        </authorList>
    </citation>
    <scope>NUCLEOTIDE SEQUENCE</scope>
</reference>
<evidence type="ECO:0000313" key="4">
    <source>
        <dbReference type="Proteomes" id="UP001152484"/>
    </source>
</evidence>
<evidence type="ECO:0000259" key="2">
    <source>
        <dbReference type="Pfam" id="PF14244"/>
    </source>
</evidence>
<dbReference type="OrthoDB" id="1296147at2759"/>
<evidence type="ECO:0000256" key="1">
    <source>
        <dbReference type="SAM" id="MobiDB-lite"/>
    </source>
</evidence>
<dbReference type="AlphaFoldDB" id="A0A9P0YND7"/>
<feature type="compositionally biased region" description="Polar residues" evidence="1">
    <location>
        <begin position="281"/>
        <end position="305"/>
    </location>
</feature>
<dbReference type="Pfam" id="PF14244">
    <property type="entry name" value="Retrotran_gag_3"/>
    <property type="match status" value="1"/>
</dbReference>
<dbReference type="EMBL" id="CAMAPE010000005">
    <property type="protein sequence ID" value="CAH9069284.1"/>
    <property type="molecule type" value="Genomic_DNA"/>
</dbReference>
<evidence type="ECO:0000313" key="3">
    <source>
        <dbReference type="EMBL" id="CAH9069284.1"/>
    </source>
</evidence>
<organism evidence="3 4">
    <name type="scientific">Cuscuta europaea</name>
    <name type="common">European dodder</name>
    <dbReference type="NCBI Taxonomy" id="41803"/>
    <lineage>
        <taxon>Eukaryota</taxon>
        <taxon>Viridiplantae</taxon>
        <taxon>Streptophyta</taxon>
        <taxon>Embryophyta</taxon>
        <taxon>Tracheophyta</taxon>
        <taxon>Spermatophyta</taxon>
        <taxon>Magnoliopsida</taxon>
        <taxon>eudicotyledons</taxon>
        <taxon>Gunneridae</taxon>
        <taxon>Pentapetalae</taxon>
        <taxon>asterids</taxon>
        <taxon>lamiids</taxon>
        <taxon>Solanales</taxon>
        <taxon>Convolvulaceae</taxon>
        <taxon>Cuscuteae</taxon>
        <taxon>Cuscuta</taxon>
        <taxon>Cuscuta subgen. Cuscuta</taxon>
    </lineage>
</organism>
<accession>A0A9P0YND7</accession>
<comment type="caution">
    <text evidence="3">The sequence shown here is derived from an EMBL/GenBank/DDBJ whole genome shotgun (WGS) entry which is preliminary data.</text>
</comment>
<proteinExistence type="predicted"/>
<keyword evidence="4" id="KW-1185">Reference proteome</keyword>
<dbReference type="InterPro" id="IPR029472">
    <property type="entry name" value="Copia-like_N"/>
</dbReference>
<gene>
    <name evidence="3" type="ORF">CEURO_LOCUS3137</name>
</gene>
<dbReference type="Proteomes" id="UP001152484">
    <property type="component" value="Unassembled WGS sequence"/>
</dbReference>
<feature type="region of interest" description="Disordered" evidence="1">
    <location>
        <begin position="272"/>
        <end position="305"/>
    </location>
</feature>
<feature type="domain" description="Retrotransposon Copia-like N-terminal" evidence="2">
    <location>
        <begin position="18"/>
        <end position="64"/>
    </location>
</feature>
<name>A0A9P0YND7_CUSEU</name>
<dbReference type="PANTHER" id="PTHR37610:SF81">
    <property type="entry name" value="RETROTRANSPOSON COPIA-LIKE N-TERMINAL DOMAIN-CONTAINING PROTEIN"/>
    <property type="match status" value="1"/>
</dbReference>